<dbReference type="InterPro" id="IPR013656">
    <property type="entry name" value="PAS_4"/>
</dbReference>
<feature type="domain" description="Histidine kinase" evidence="8">
    <location>
        <begin position="209"/>
        <end position="425"/>
    </location>
</feature>
<dbReference type="CDD" id="cd00130">
    <property type="entry name" value="PAS"/>
    <property type="match status" value="1"/>
</dbReference>
<evidence type="ECO:0000256" key="1">
    <source>
        <dbReference type="ARBA" id="ARBA00000085"/>
    </source>
</evidence>
<dbReference type="InterPro" id="IPR005467">
    <property type="entry name" value="His_kinase_dom"/>
</dbReference>
<evidence type="ECO:0000256" key="3">
    <source>
        <dbReference type="ARBA" id="ARBA00022553"/>
    </source>
</evidence>
<dbReference type="SMART" id="SM00387">
    <property type="entry name" value="HATPase_c"/>
    <property type="match status" value="1"/>
</dbReference>
<evidence type="ECO:0000313" key="11">
    <source>
        <dbReference type="Proteomes" id="UP001221838"/>
    </source>
</evidence>
<feature type="domain" description="PAS" evidence="9">
    <location>
        <begin position="104"/>
        <end position="138"/>
    </location>
</feature>
<dbReference type="EMBL" id="JAQNDM010000002">
    <property type="protein sequence ID" value="MDC0713701.1"/>
    <property type="molecule type" value="Genomic_DNA"/>
</dbReference>
<evidence type="ECO:0000313" key="10">
    <source>
        <dbReference type="EMBL" id="MDC0713701.1"/>
    </source>
</evidence>
<comment type="caution">
    <text evidence="10">The sequence shown here is derived from an EMBL/GenBank/DDBJ whole genome shotgun (WGS) entry which is preliminary data.</text>
</comment>
<evidence type="ECO:0000256" key="7">
    <source>
        <dbReference type="SAM" id="MobiDB-lite"/>
    </source>
</evidence>
<dbReference type="PROSITE" id="PS50112">
    <property type="entry name" value="PAS"/>
    <property type="match status" value="1"/>
</dbReference>
<dbReference type="SMART" id="SM00388">
    <property type="entry name" value="HisKA"/>
    <property type="match status" value="1"/>
</dbReference>
<dbReference type="Pfam" id="PF00512">
    <property type="entry name" value="HisKA"/>
    <property type="match status" value="1"/>
</dbReference>
<dbReference type="InterPro" id="IPR003661">
    <property type="entry name" value="HisK_dim/P_dom"/>
</dbReference>
<dbReference type="SUPFAM" id="SSF55785">
    <property type="entry name" value="PYP-like sensor domain (PAS domain)"/>
    <property type="match status" value="1"/>
</dbReference>
<keyword evidence="10" id="KW-0547">Nucleotide-binding</keyword>
<dbReference type="PANTHER" id="PTHR42878:SF15">
    <property type="entry name" value="BACTERIOPHYTOCHROME"/>
    <property type="match status" value="1"/>
</dbReference>
<dbReference type="PROSITE" id="PS50109">
    <property type="entry name" value="HIS_KIN"/>
    <property type="match status" value="1"/>
</dbReference>
<dbReference type="InterPro" id="IPR000014">
    <property type="entry name" value="PAS"/>
</dbReference>
<dbReference type="EC" id="2.7.13.3" evidence="2"/>
<keyword evidence="10" id="KW-0067">ATP-binding</keyword>
<dbReference type="InterPro" id="IPR004358">
    <property type="entry name" value="Sig_transdc_His_kin-like_C"/>
</dbReference>
<keyword evidence="3" id="KW-0597">Phosphoprotein</keyword>
<dbReference type="InterPro" id="IPR050351">
    <property type="entry name" value="BphY/WalK/GraS-like"/>
</dbReference>
<dbReference type="Proteomes" id="UP001221838">
    <property type="component" value="Unassembled WGS sequence"/>
</dbReference>
<accession>A0ABT5DMW3</accession>
<evidence type="ECO:0000259" key="9">
    <source>
        <dbReference type="PROSITE" id="PS50112"/>
    </source>
</evidence>
<dbReference type="PRINTS" id="PR00344">
    <property type="entry name" value="BCTRLSENSOR"/>
</dbReference>
<dbReference type="InterPro" id="IPR003594">
    <property type="entry name" value="HATPase_dom"/>
</dbReference>
<comment type="catalytic activity">
    <reaction evidence="1">
        <text>ATP + protein L-histidine = ADP + protein N-phospho-L-histidine.</text>
        <dbReference type="EC" id="2.7.13.3"/>
    </reaction>
</comment>
<organism evidence="10 11">
    <name type="scientific">Stigmatella ashevillensis</name>
    <dbReference type="NCBI Taxonomy" id="2995309"/>
    <lineage>
        <taxon>Bacteria</taxon>
        <taxon>Pseudomonadati</taxon>
        <taxon>Myxococcota</taxon>
        <taxon>Myxococcia</taxon>
        <taxon>Myxococcales</taxon>
        <taxon>Cystobacterineae</taxon>
        <taxon>Archangiaceae</taxon>
        <taxon>Stigmatella</taxon>
    </lineage>
</organism>
<sequence length="428" mass="47202">MKDASAEGQPGAVQQEGPETTREELLEFITRLATNEPHVRCRVGEGALAPVAEALNGLANLLETRRLASVEKFGIEALVEQSQNMMMTADTEERLRFVNFTIPGLTYEQVVGRSVYDFVLPADHDRVRAALRKVLETGEPETYDIQSYAETGPQWFVVRVGPIRDHGRIVGCTMITTDVSSLKKAQLKLEQSNRELAQSNRELEGFASVASHDLQEPLRKIQSFGERLESVAGEAMGPEGLDYLARMRSAATRMRGLINDLLSFARVTSQARPFVQVELSQVASEVLVDLEVAIDQAGAVVTVDPLPVLEADPTQMRQLLQNLLGNALKFRQEGVIPRLALRSSVDAVAGRCELRVEDNGIGFDEKYLDRIFNVFQRLHAQGKYPGTGMGLAICRKIVERHRGSLSARSAPGQGATFIVTLPLQQVRP</sequence>
<dbReference type="CDD" id="cd00082">
    <property type="entry name" value="HisKA"/>
    <property type="match status" value="1"/>
</dbReference>
<dbReference type="Pfam" id="PF02518">
    <property type="entry name" value="HATPase_c"/>
    <property type="match status" value="1"/>
</dbReference>
<dbReference type="GO" id="GO:0005524">
    <property type="term" value="F:ATP binding"/>
    <property type="evidence" value="ECO:0007669"/>
    <property type="project" value="UniProtKB-KW"/>
</dbReference>
<dbReference type="Gene3D" id="3.30.565.10">
    <property type="entry name" value="Histidine kinase-like ATPase, C-terminal domain"/>
    <property type="match status" value="1"/>
</dbReference>
<dbReference type="PANTHER" id="PTHR42878">
    <property type="entry name" value="TWO-COMPONENT HISTIDINE KINASE"/>
    <property type="match status" value="1"/>
</dbReference>
<keyword evidence="4" id="KW-0808">Transferase</keyword>
<evidence type="ECO:0000259" key="8">
    <source>
        <dbReference type="PROSITE" id="PS50109"/>
    </source>
</evidence>
<proteinExistence type="predicted"/>
<evidence type="ECO:0000256" key="4">
    <source>
        <dbReference type="ARBA" id="ARBA00022679"/>
    </source>
</evidence>
<evidence type="ECO:0000256" key="5">
    <source>
        <dbReference type="ARBA" id="ARBA00022777"/>
    </source>
</evidence>
<protein>
    <recommendedName>
        <fullName evidence="2">histidine kinase</fullName>
        <ecNumber evidence="2">2.7.13.3</ecNumber>
    </recommendedName>
</protein>
<dbReference type="SUPFAM" id="SSF47384">
    <property type="entry name" value="Homodimeric domain of signal transducing histidine kinase"/>
    <property type="match status" value="1"/>
</dbReference>
<keyword evidence="6" id="KW-0472">Membrane</keyword>
<keyword evidence="5" id="KW-0418">Kinase</keyword>
<name>A0ABT5DMW3_9BACT</name>
<dbReference type="RefSeq" id="WP_272144078.1">
    <property type="nucleotide sequence ID" value="NZ_JAQNDM010000002.1"/>
</dbReference>
<reference evidence="10 11" key="1">
    <citation type="submission" date="2022-11" db="EMBL/GenBank/DDBJ databases">
        <title>Minimal conservation of predation-associated metabolite biosynthetic gene clusters underscores biosynthetic potential of Myxococcota including descriptions for ten novel species: Archangium lansinium sp. nov., Myxococcus landrumus sp. nov., Nannocystis bai.</title>
        <authorList>
            <person name="Ahearne A."/>
            <person name="Stevens C."/>
            <person name="Dowd S."/>
        </authorList>
    </citation>
    <scope>NUCLEOTIDE SEQUENCE [LARGE SCALE GENOMIC DNA]</scope>
    <source>
        <strain evidence="10 11">NCWAL01</strain>
    </source>
</reference>
<dbReference type="InterPro" id="IPR035965">
    <property type="entry name" value="PAS-like_dom_sf"/>
</dbReference>
<dbReference type="Gene3D" id="1.10.287.130">
    <property type="match status" value="1"/>
</dbReference>
<dbReference type="InterPro" id="IPR036097">
    <property type="entry name" value="HisK_dim/P_sf"/>
</dbReference>
<feature type="region of interest" description="Disordered" evidence="7">
    <location>
        <begin position="1"/>
        <end position="21"/>
    </location>
</feature>
<dbReference type="InterPro" id="IPR036890">
    <property type="entry name" value="HATPase_C_sf"/>
</dbReference>
<evidence type="ECO:0000256" key="6">
    <source>
        <dbReference type="ARBA" id="ARBA00023136"/>
    </source>
</evidence>
<dbReference type="SUPFAM" id="SSF55874">
    <property type="entry name" value="ATPase domain of HSP90 chaperone/DNA topoisomerase II/histidine kinase"/>
    <property type="match status" value="1"/>
</dbReference>
<dbReference type="Gene3D" id="3.30.450.20">
    <property type="entry name" value="PAS domain"/>
    <property type="match status" value="1"/>
</dbReference>
<dbReference type="Pfam" id="PF08448">
    <property type="entry name" value="PAS_4"/>
    <property type="match status" value="1"/>
</dbReference>
<gene>
    <name evidence="10" type="ORF">POL68_34865</name>
</gene>
<evidence type="ECO:0000256" key="2">
    <source>
        <dbReference type="ARBA" id="ARBA00012438"/>
    </source>
</evidence>
<keyword evidence="11" id="KW-1185">Reference proteome</keyword>
<dbReference type="NCBIfam" id="TIGR00229">
    <property type="entry name" value="sensory_box"/>
    <property type="match status" value="1"/>
</dbReference>